<accession>A0A8D5UBC5</accession>
<gene>
    <name evidence="1" type="ORF">JIR001_01190</name>
</gene>
<proteinExistence type="predicted"/>
<evidence type="ECO:0000313" key="1">
    <source>
        <dbReference type="EMBL" id="BCU80336.1"/>
    </source>
</evidence>
<dbReference type="AlphaFoldDB" id="A0A8D5UBC5"/>
<dbReference type="KEGG" id="pabs:JIR001_01190"/>
<sequence>MKWELCLERIDYVETLPTWERVYEVIKQMDGKKLTNFSLDPLNGEGASLLCGGGDLIDGERRYKVEYFNEEDGSGYYLINPEEPEDKEYELTIQVSDVQPAKYCVKQEDVIKAFEYFYKTGQRNPELQWEEY</sequence>
<keyword evidence="2" id="KW-1185">Reference proteome</keyword>
<evidence type="ECO:0000313" key="2">
    <source>
        <dbReference type="Proteomes" id="UP000677436"/>
    </source>
</evidence>
<reference evidence="1" key="1">
    <citation type="journal article" date="2013" name="Int. J. Syst. Evol. Microbiol.">
        <title>Polycladomyces abyssicola gen. nov., sp. nov., a thermophilic filamentous bacterium isolated from hemipelagic sediment.</title>
        <authorList>
            <person name="Tsubouchi T."/>
            <person name="Shimane Y."/>
            <person name="Mori K."/>
            <person name="Usui K."/>
            <person name="Hiraki T."/>
            <person name="Tame A."/>
            <person name="Uematsu K."/>
            <person name="Maruyama T."/>
            <person name="Hatada Y."/>
        </authorList>
    </citation>
    <scope>NUCLEOTIDE SEQUENCE</scope>
    <source>
        <strain evidence="1">JIR-001</strain>
    </source>
</reference>
<evidence type="ECO:0008006" key="3">
    <source>
        <dbReference type="Google" id="ProtNLM"/>
    </source>
</evidence>
<name>A0A8D5UBC5_9BACL</name>
<protein>
    <recommendedName>
        <fullName evidence="3">Immunity protein Imm1</fullName>
    </recommendedName>
</protein>
<dbReference type="InterPro" id="IPR025680">
    <property type="entry name" value="DddI"/>
</dbReference>
<dbReference type="Proteomes" id="UP000677436">
    <property type="component" value="Chromosome"/>
</dbReference>
<dbReference type="Pfam" id="PF14430">
    <property type="entry name" value="Imm1"/>
    <property type="match status" value="1"/>
</dbReference>
<dbReference type="EMBL" id="AP024601">
    <property type="protein sequence ID" value="BCU80336.1"/>
    <property type="molecule type" value="Genomic_DNA"/>
</dbReference>
<dbReference type="RefSeq" id="WP_212773740.1">
    <property type="nucleotide sequence ID" value="NZ_AP024601.1"/>
</dbReference>
<organism evidence="1 2">
    <name type="scientific">Polycladomyces abyssicola</name>
    <dbReference type="NCBI Taxonomy" id="1125966"/>
    <lineage>
        <taxon>Bacteria</taxon>
        <taxon>Bacillati</taxon>
        <taxon>Bacillota</taxon>
        <taxon>Bacilli</taxon>
        <taxon>Bacillales</taxon>
        <taxon>Thermoactinomycetaceae</taxon>
        <taxon>Polycladomyces</taxon>
    </lineage>
</organism>
<reference evidence="1" key="2">
    <citation type="journal article" date="2021" name="Microbiol. Resour. Announc.">
        <title>Complete Genome Sequence of Polycladomyces abyssicola JIR-001T, Isolated from Hemipelagic Sediment in Deep Seawater.</title>
        <authorList>
            <person name="Tsubouchi T."/>
            <person name="Kaneko Y."/>
        </authorList>
    </citation>
    <scope>NUCLEOTIDE SEQUENCE</scope>
    <source>
        <strain evidence="1">JIR-001</strain>
    </source>
</reference>